<dbReference type="Pfam" id="PF02620">
    <property type="entry name" value="YceD"/>
    <property type="match status" value="1"/>
</dbReference>
<evidence type="ECO:0000313" key="1">
    <source>
        <dbReference type="EMBL" id="SJZ55127.1"/>
    </source>
</evidence>
<evidence type="ECO:0000313" key="2">
    <source>
        <dbReference type="Proteomes" id="UP000190625"/>
    </source>
</evidence>
<gene>
    <name evidence="1" type="ORF">SAMN02745118_01178</name>
</gene>
<organism evidence="1 2">
    <name type="scientific">Selenihalanaerobacter shriftii</name>
    <dbReference type="NCBI Taxonomy" id="142842"/>
    <lineage>
        <taxon>Bacteria</taxon>
        <taxon>Bacillati</taxon>
        <taxon>Bacillota</taxon>
        <taxon>Clostridia</taxon>
        <taxon>Halanaerobiales</taxon>
        <taxon>Halobacteroidaceae</taxon>
        <taxon>Selenihalanaerobacter</taxon>
    </lineage>
</organism>
<proteinExistence type="predicted"/>
<dbReference type="InterPro" id="IPR003772">
    <property type="entry name" value="YceD"/>
</dbReference>
<dbReference type="PANTHER" id="PTHR34374:SF1">
    <property type="entry name" value="LARGE RIBOSOMAL RNA SUBUNIT ACCUMULATION PROTEIN YCED HOMOLOG 1, CHLOROPLASTIC"/>
    <property type="match status" value="1"/>
</dbReference>
<sequence>MIINISDIRENLGAIKEVKLEEEIEDIQFQDREIQIDGPAKMAFQVINTEDSFLVVGDIDLNLNVKCSRCLDEFTLPVTAKLEEEVEKDRVELSGAASINIEEEIEDNVFLAIPMKPVCDEDCAGICPSCGQDLNEGDCDCFMHTVDPRLAKLEQLLDKD</sequence>
<evidence type="ECO:0008006" key="3">
    <source>
        <dbReference type="Google" id="ProtNLM"/>
    </source>
</evidence>
<reference evidence="2" key="1">
    <citation type="submission" date="2017-02" db="EMBL/GenBank/DDBJ databases">
        <authorList>
            <person name="Varghese N."/>
            <person name="Submissions S."/>
        </authorList>
    </citation>
    <scope>NUCLEOTIDE SEQUENCE [LARGE SCALE GENOMIC DNA]</scope>
    <source>
        <strain evidence="2">ATCC BAA-73</strain>
    </source>
</reference>
<dbReference type="RefSeq" id="WP_078809660.1">
    <property type="nucleotide sequence ID" value="NZ_FUWM01000008.1"/>
</dbReference>
<name>A0A1T4LKP9_9FIRM</name>
<accession>A0A1T4LKP9</accession>
<dbReference type="AlphaFoldDB" id="A0A1T4LKP9"/>
<dbReference type="OrthoDB" id="9790372at2"/>
<protein>
    <recommendedName>
        <fullName evidence="3">DUF177 domain-containing protein</fullName>
    </recommendedName>
</protein>
<keyword evidence="2" id="KW-1185">Reference proteome</keyword>
<dbReference type="EMBL" id="FUWM01000008">
    <property type="protein sequence ID" value="SJZ55127.1"/>
    <property type="molecule type" value="Genomic_DNA"/>
</dbReference>
<dbReference type="PANTHER" id="PTHR34374">
    <property type="entry name" value="LARGE RIBOSOMAL RNA SUBUNIT ACCUMULATION PROTEIN YCED HOMOLOG 1, CHLOROPLASTIC"/>
    <property type="match status" value="1"/>
</dbReference>
<dbReference type="Proteomes" id="UP000190625">
    <property type="component" value="Unassembled WGS sequence"/>
</dbReference>
<dbReference type="STRING" id="142842.SAMN02745118_01178"/>